<feature type="compositionally biased region" description="Polar residues" evidence="1">
    <location>
        <begin position="47"/>
        <end position="58"/>
    </location>
</feature>
<evidence type="ECO:0000256" key="1">
    <source>
        <dbReference type="SAM" id="MobiDB-lite"/>
    </source>
</evidence>
<accession>A0AAW1ST60</accession>
<feature type="region of interest" description="Disordered" evidence="1">
    <location>
        <begin position="1"/>
        <end position="255"/>
    </location>
</feature>
<feature type="compositionally biased region" description="Polar residues" evidence="1">
    <location>
        <begin position="191"/>
        <end position="208"/>
    </location>
</feature>
<evidence type="ECO:0000313" key="2">
    <source>
        <dbReference type="EMBL" id="KAK9854444.1"/>
    </source>
</evidence>
<feature type="compositionally biased region" description="Basic and acidic residues" evidence="1">
    <location>
        <begin position="212"/>
        <end position="226"/>
    </location>
</feature>
<reference evidence="2 3" key="1">
    <citation type="journal article" date="2024" name="Nat. Commun.">
        <title>Phylogenomics reveals the evolutionary origins of lichenization in chlorophyte algae.</title>
        <authorList>
            <person name="Puginier C."/>
            <person name="Libourel C."/>
            <person name="Otte J."/>
            <person name="Skaloud P."/>
            <person name="Haon M."/>
            <person name="Grisel S."/>
            <person name="Petersen M."/>
            <person name="Berrin J.G."/>
            <person name="Delaux P.M."/>
            <person name="Dal Grande F."/>
            <person name="Keller J."/>
        </authorList>
    </citation>
    <scope>NUCLEOTIDE SEQUENCE [LARGE SCALE GENOMIC DNA]</scope>
    <source>
        <strain evidence="2 3">SAG 2523</strain>
    </source>
</reference>
<evidence type="ECO:0000313" key="3">
    <source>
        <dbReference type="Proteomes" id="UP001485043"/>
    </source>
</evidence>
<feature type="non-terminal residue" evidence="2">
    <location>
        <position position="1"/>
    </location>
</feature>
<feature type="compositionally biased region" description="Low complexity" evidence="1">
    <location>
        <begin position="82"/>
        <end position="92"/>
    </location>
</feature>
<gene>
    <name evidence="2" type="ORF">WJX84_009806</name>
</gene>
<feature type="compositionally biased region" description="Polar residues" evidence="1">
    <location>
        <begin position="151"/>
        <end position="182"/>
    </location>
</feature>
<name>A0AAW1ST60_9CHLO</name>
<organism evidence="2 3">
    <name type="scientific">Apatococcus fuscideae</name>
    <dbReference type="NCBI Taxonomy" id="2026836"/>
    <lineage>
        <taxon>Eukaryota</taxon>
        <taxon>Viridiplantae</taxon>
        <taxon>Chlorophyta</taxon>
        <taxon>core chlorophytes</taxon>
        <taxon>Trebouxiophyceae</taxon>
        <taxon>Chlorellales</taxon>
        <taxon>Chlorellaceae</taxon>
        <taxon>Apatococcus</taxon>
    </lineage>
</organism>
<feature type="compositionally biased region" description="Acidic residues" evidence="1">
    <location>
        <begin position="63"/>
        <end position="75"/>
    </location>
</feature>
<feature type="compositionally biased region" description="Polar residues" evidence="1">
    <location>
        <begin position="23"/>
        <end position="37"/>
    </location>
</feature>
<keyword evidence="3" id="KW-1185">Reference proteome</keyword>
<protein>
    <submittedName>
        <fullName evidence="2">Uncharacterized protein</fullName>
    </submittedName>
</protein>
<sequence length="255" mass="28049">TPPAPRRTLSGKRASASGLQGFLTRTTSDMEASNPRVQTLPAFQGLPTVQEQTESAQTRGDDEVSDFGEDQDQPVEEPQPPTTSQTPRVQPPAGRDEVFEETFGDTFSPLRSGHHPSEFQSPERQLASRGSGRFEAEQDDSPQQIRARRSLLSTPSSRFKQASPNRSESMQRAQTPTRSWTIRSRGRPSPLQRQGESSFSVAASQPSISKWAAERADSERDMRDTEAQIWSNAGPAGPTRLLAQRSYAPTSRPGD</sequence>
<comment type="caution">
    <text evidence="2">The sequence shown here is derived from an EMBL/GenBank/DDBJ whole genome shotgun (WGS) entry which is preliminary data.</text>
</comment>
<dbReference type="AlphaFoldDB" id="A0AAW1ST60"/>
<dbReference type="EMBL" id="JALJOV010001106">
    <property type="protein sequence ID" value="KAK9854444.1"/>
    <property type="molecule type" value="Genomic_DNA"/>
</dbReference>
<proteinExistence type="predicted"/>
<dbReference type="Proteomes" id="UP001485043">
    <property type="component" value="Unassembled WGS sequence"/>
</dbReference>